<dbReference type="InterPro" id="IPR001789">
    <property type="entry name" value="Sig_transdc_resp-reg_receiver"/>
</dbReference>
<evidence type="ECO:0000259" key="6">
    <source>
        <dbReference type="PROSITE" id="PS50043"/>
    </source>
</evidence>
<dbReference type="InterPro" id="IPR016032">
    <property type="entry name" value="Sig_transdc_resp-reg_C-effctor"/>
</dbReference>
<dbReference type="PROSITE" id="PS50110">
    <property type="entry name" value="RESPONSE_REGULATORY"/>
    <property type="match status" value="1"/>
</dbReference>
<evidence type="ECO:0000256" key="4">
    <source>
        <dbReference type="ARBA" id="ARBA00023163"/>
    </source>
</evidence>
<feature type="domain" description="HTH luxR-type" evidence="6">
    <location>
        <begin position="147"/>
        <end position="212"/>
    </location>
</feature>
<evidence type="ECO:0000259" key="7">
    <source>
        <dbReference type="PROSITE" id="PS50110"/>
    </source>
</evidence>
<dbReference type="InterPro" id="IPR011006">
    <property type="entry name" value="CheY-like_superfamily"/>
</dbReference>
<sequence length="217" mass="24384">MQTLNILIADDHPIFLKGLKEVIETEEECKVVMQAVNGQEAVFALKTNRIDVAVLDIDMPRMNGLEAAQKMLEFQPQLPILLLTMHKERAPFMKALEIGIAGYVLKENAVTDVVNAIYAVVQGGNYISPEMSAYLLRKPAKTIKPVPDDKLSLLTSSERQILQKISMYKSSREIADELFISEKTVFNHRMNISKKLNLTGKNSLLRFAIEHVSTPDT</sequence>
<feature type="domain" description="Response regulatory" evidence="7">
    <location>
        <begin position="5"/>
        <end position="121"/>
    </location>
</feature>
<evidence type="ECO:0000256" key="5">
    <source>
        <dbReference type="PROSITE-ProRule" id="PRU00169"/>
    </source>
</evidence>
<dbReference type="Gene3D" id="3.40.50.2300">
    <property type="match status" value="1"/>
</dbReference>
<dbReference type="PANTHER" id="PTHR43214:SF41">
    <property type="entry name" value="NITRATE_NITRITE RESPONSE REGULATOR PROTEIN NARP"/>
    <property type="match status" value="1"/>
</dbReference>
<dbReference type="RefSeq" id="WP_302040695.1">
    <property type="nucleotide sequence ID" value="NZ_JAUKPO010000023.1"/>
</dbReference>
<dbReference type="InterPro" id="IPR000792">
    <property type="entry name" value="Tscrpt_reg_LuxR_C"/>
</dbReference>
<keyword evidence="3" id="KW-0238">DNA-binding</keyword>
<dbReference type="PANTHER" id="PTHR43214">
    <property type="entry name" value="TWO-COMPONENT RESPONSE REGULATOR"/>
    <property type="match status" value="1"/>
</dbReference>
<comment type="caution">
    <text evidence="8">The sequence shown here is derived from an EMBL/GenBank/DDBJ whole genome shotgun (WGS) entry which is preliminary data.</text>
</comment>
<dbReference type="SMART" id="SM00448">
    <property type="entry name" value="REC"/>
    <property type="match status" value="1"/>
</dbReference>
<dbReference type="EMBL" id="JAUKPO010000023">
    <property type="protein sequence ID" value="MDO1449892.1"/>
    <property type="molecule type" value="Genomic_DNA"/>
</dbReference>
<keyword evidence="4" id="KW-0804">Transcription</keyword>
<proteinExistence type="predicted"/>
<dbReference type="Pfam" id="PF00072">
    <property type="entry name" value="Response_reg"/>
    <property type="match status" value="1"/>
</dbReference>
<reference evidence="8" key="1">
    <citation type="submission" date="2023-07" db="EMBL/GenBank/DDBJ databases">
        <title>The genome sequence of Rhodocytophaga aerolata KACC 12507.</title>
        <authorList>
            <person name="Zhang X."/>
        </authorList>
    </citation>
    <scope>NUCLEOTIDE SEQUENCE</scope>
    <source>
        <strain evidence="8">KACC 12507</strain>
    </source>
</reference>
<keyword evidence="1 5" id="KW-0597">Phosphoprotein</keyword>
<evidence type="ECO:0000313" key="9">
    <source>
        <dbReference type="Proteomes" id="UP001168528"/>
    </source>
</evidence>
<dbReference type="Pfam" id="PF00196">
    <property type="entry name" value="GerE"/>
    <property type="match status" value="1"/>
</dbReference>
<name>A0ABT8RGQ2_9BACT</name>
<dbReference type="SUPFAM" id="SSF52172">
    <property type="entry name" value="CheY-like"/>
    <property type="match status" value="1"/>
</dbReference>
<accession>A0ABT8RGQ2</accession>
<organism evidence="8 9">
    <name type="scientific">Rhodocytophaga aerolata</name>
    <dbReference type="NCBI Taxonomy" id="455078"/>
    <lineage>
        <taxon>Bacteria</taxon>
        <taxon>Pseudomonadati</taxon>
        <taxon>Bacteroidota</taxon>
        <taxon>Cytophagia</taxon>
        <taxon>Cytophagales</taxon>
        <taxon>Rhodocytophagaceae</taxon>
        <taxon>Rhodocytophaga</taxon>
    </lineage>
</organism>
<keyword evidence="2" id="KW-0805">Transcription regulation</keyword>
<evidence type="ECO:0000256" key="2">
    <source>
        <dbReference type="ARBA" id="ARBA00023015"/>
    </source>
</evidence>
<dbReference type="SMART" id="SM00421">
    <property type="entry name" value="HTH_LUXR"/>
    <property type="match status" value="1"/>
</dbReference>
<dbReference type="CDD" id="cd17535">
    <property type="entry name" value="REC_NarL-like"/>
    <property type="match status" value="1"/>
</dbReference>
<keyword evidence="9" id="KW-1185">Reference proteome</keyword>
<gene>
    <name evidence="8" type="ORF">Q0590_26670</name>
</gene>
<dbReference type="Proteomes" id="UP001168528">
    <property type="component" value="Unassembled WGS sequence"/>
</dbReference>
<dbReference type="CDD" id="cd06170">
    <property type="entry name" value="LuxR_C_like"/>
    <property type="match status" value="1"/>
</dbReference>
<evidence type="ECO:0000256" key="1">
    <source>
        <dbReference type="ARBA" id="ARBA00022553"/>
    </source>
</evidence>
<protein>
    <submittedName>
        <fullName evidence="8">Response regulator transcription factor</fullName>
    </submittedName>
</protein>
<dbReference type="InterPro" id="IPR039420">
    <property type="entry name" value="WalR-like"/>
</dbReference>
<evidence type="ECO:0000313" key="8">
    <source>
        <dbReference type="EMBL" id="MDO1449892.1"/>
    </source>
</evidence>
<dbReference type="PROSITE" id="PS50043">
    <property type="entry name" value="HTH_LUXR_2"/>
    <property type="match status" value="1"/>
</dbReference>
<evidence type="ECO:0000256" key="3">
    <source>
        <dbReference type="ARBA" id="ARBA00023125"/>
    </source>
</evidence>
<feature type="modified residue" description="4-aspartylphosphate" evidence="5">
    <location>
        <position position="56"/>
    </location>
</feature>
<dbReference type="PRINTS" id="PR00038">
    <property type="entry name" value="HTHLUXR"/>
</dbReference>
<dbReference type="InterPro" id="IPR058245">
    <property type="entry name" value="NreC/VraR/RcsB-like_REC"/>
</dbReference>
<dbReference type="SUPFAM" id="SSF46894">
    <property type="entry name" value="C-terminal effector domain of the bipartite response regulators"/>
    <property type="match status" value="1"/>
</dbReference>